<keyword evidence="1" id="KW-0805">Transcription regulation</keyword>
<dbReference type="Gene3D" id="1.10.10.60">
    <property type="entry name" value="Homeodomain-like"/>
    <property type="match status" value="2"/>
</dbReference>
<dbReference type="PANTHER" id="PTHR46796">
    <property type="entry name" value="HTH-TYPE TRANSCRIPTIONAL ACTIVATOR RHAS-RELATED"/>
    <property type="match status" value="1"/>
</dbReference>
<evidence type="ECO:0000313" key="6">
    <source>
        <dbReference type="Proteomes" id="UP000054683"/>
    </source>
</evidence>
<keyword evidence="3" id="KW-0804">Transcription</keyword>
<dbReference type="Proteomes" id="UP000054683">
    <property type="component" value="Unassembled WGS sequence"/>
</dbReference>
<gene>
    <name evidence="5" type="ORF">AWB69_02879</name>
</gene>
<evidence type="ECO:0000256" key="1">
    <source>
        <dbReference type="ARBA" id="ARBA00023015"/>
    </source>
</evidence>
<evidence type="ECO:0000256" key="3">
    <source>
        <dbReference type="ARBA" id="ARBA00023163"/>
    </source>
</evidence>
<accession>A0A158GN35</accession>
<evidence type="ECO:0000256" key="2">
    <source>
        <dbReference type="ARBA" id="ARBA00023125"/>
    </source>
</evidence>
<dbReference type="InterPro" id="IPR029062">
    <property type="entry name" value="Class_I_gatase-like"/>
</dbReference>
<organism evidence="5 6">
    <name type="scientific">Caballeronia udeis</name>
    <dbReference type="NCBI Taxonomy" id="1232866"/>
    <lineage>
        <taxon>Bacteria</taxon>
        <taxon>Pseudomonadati</taxon>
        <taxon>Pseudomonadota</taxon>
        <taxon>Betaproteobacteria</taxon>
        <taxon>Burkholderiales</taxon>
        <taxon>Burkholderiaceae</taxon>
        <taxon>Caballeronia</taxon>
    </lineage>
</organism>
<dbReference type="SUPFAM" id="SSF46689">
    <property type="entry name" value="Homeodomain-like"/>
    <property type="match status" value="2"/>
</dbReference>
<dbReference type="GO" id="GO:0003700">
    <property type="term" value="F:DNA-binding transcription factor activity"/>
    <property type="evidence" value="ECO:0007669"/>
    <property type="project" value="InterPro"/>
</dbReference>
<dbReference type="PROSITE" id="PS01124">
    <property type="entry name" value="HTH_ARAC_FAMILY_2"/>
    <property type="match status" value="1"/>
</dbReference>
<evidence type="ECO:0000259" key="4">
    <source>
        <dbReference type="PROSITE" id="PS01124"/>
    </source>
</evidence>
<dbReference type="AlphaFoldDB" id="A0A158GN35"/>
<protein>
    <submittedName>
        <fullName evidence="5">AraC family transcriptional regulator</fullName>
    </submittedName>
</protein>
<dbReference type="SMART" id="SM00342">
    <property type="entry name" value="HTH_ARAC"/>
    <property type="match status" value="1"/>
</dbReference>
<dbReference type="EMBL" id="FCOK02000016">
    <property type="protein sequence ID" value="SAL32800.1"/>
    <property type="molecule type" value="Genomic_DNA"/>
</dbReference>
<dbReference type="Pfam" id="PF12833">
    <property type="entry name" value="HTH_18"/>
    <property type="match status" value="1"/>
</dbReference>
<dbReference type="SUPFAM" id="SSF52317">
    <property type="entry name" value="Class I glutamine amidotransferase-like"/>
    <property type="match status" value="1"/>
</dbReference>
<evidence type="ECO:0000313" key="5">
    <source>
        <dbReference type="EMBL" id="SAL32800.1"/>
    </source>
</evidence>
<name>A0A158GN35_9BURK</name>
<dbReference type="InterPro" id="IPR009057">
    <property type="entry name" value="Homeodomain-like_sf"/>
</dbReference>
<reference evidence="5 6" key="1">
    <citation type="submission" date="2016-01" db="EMBL/GenBank/DDBJ databases">
        <authorList>
            <person name="Oliw E.H."/>
        </authorList>
    </citation>
    <scope>NUCLEOTIDE SEQUENCE [LARGE SCALE GENOMIC DNA]</scope>
    <source>
        <strain evidence="5">LMG 27134</strain>
    </source>
</reference>
<sequence length="344" mass="37370">MRSVLNQQSADITSFVKRPVSDVEIVLFDGFSLPEIAAIIEIFQRANALTGAQSGNGSHFNVSLLSATGGTIVSSSSVAVGTEKTTLHQATSSTILLFIAGGTGAKQAASNGPLCKWLRQRHPMSTVVCPVSEGELILAANGLSGRYDVALMNPGIAGDMPWQDHSRTAASAIRTALQIPKEELDAEMAKHFARALTPSTRDLPDAALARRLSTPRMSDKIRVSARWLEENADRPITIELAAEAAAMSERNFLRRFKAEIGMTPSDYLQRIRLELSCRMLIESQLPVDKIARRCGIGSGGQLAKLLKKHLSITPTDYRFSKTAPDKTSFLSYDFEHRESLQACA</sequence>
<keyword evidence="2" id="KW-0238">DNA-binding</keyword>
<dbReference type="GO" id="GO:0043565">
    <property type="term" value="F:sequence-specific DNA binding"/>
    <property type="evidence" value="ECO:0007669"/>
    <property type="project" value="InterPro"/>
</dbReference>
<dbReference type="InterPro" id="IPR018060">
    <property type="entry name" value="HTH_AraC"/>
</dbReference>
<proteinExistence type="predicted"/>
<dbReference type="InterPro" id="IPR050204">
    <property type="entry name" value="AraC_XylS_family_regulators"/>
</dbReference>
<dbReference type="Gene3D" id="3.40.50.880">
    <property type="match status" value="1"/>
</dbReference>
<feature type="domain" description="HTH araC/xylS-type" evidence="4">
    <location>
        <begin position="222"/>
        <end position="320"/>
    </location>
</feature>